<dbReference type="PROSITE" id="PS00107">
    <property type="entry name" value="PROTEIN_KINASE_ATP"/>
    <property type="match status" value="1"/>
</dbReference>
<evidence type="ECO:0000259" key="4">
    <source>
        <dbReference type="PROSITE" id="PS50011"/>
    </source>
</evidence>
<evidence type="ECO:0000313" key="6">
    <source>
        <dbReference type="Proteomes" id="UP000692954"/>
    </source>
</evidence>
<accession>A0A8S1PP43</accession>
<feature type="domain" description="Protein kinase" evidence="4">
    <location>
        <begin position="16"/>
        <end position="262"/>
    </location>
</feature>
<gene>
    <name evidence="5" type="ORF">PSON_ATCC_30995.1.T0830215</name>
</gene>
<dbReference type="PROSITE" id="PS00108">
    <property type="entry name" value="PROTEIN_KINASE_ST"/>
    <property type="match status" value="1"/>
</dbReference>
<organism evidence="5 6">
    <name type="scientific">Paramecium sonneborni</name>
    <dbReference type="NCBI Taxonomy" id="65129"/>
    <lineage>
        <taxon>Eukaryota</taxon>
        <taxon>Sar</taxon>
        <taxon>Alveolata</taxon>
        <taxon>Ciliophora</taxon>
        <taxon>Intramacronucleata</taxon>
        <taxon>Oligohymenophorea</taxon>
        <taxon>Peniculida</taxon>
        <taxon>Parameciidae</taxon>
        <taxon>Paramecium</taxon>
    </lineage>
</organism>
<dbReference type="PANTHER" id="PTHR33706:SF1">
    <property type="entry name" value="TPR REPEAT PROTEIN"/>
    <property type="match status" value="1"/>
</dbReference>
<keyword evidence="2 3" id="KW-0067">ATP-binding</keyword>
<evidence type="ECO:0000313" key="5">
    <source>
        <dbReference type="EMBL" id="CAD8105147.1"/>
    </source>
</evidence>
<protein>
    <recommendedName>
        <fullName evidence="4">Protein kinase domain-containing protein</fullName>
    </recommendedName>
</protein>
<keyword evidence="1 3" id="KW-0547">Nucleotide-binding</keyword>
<dbReference type="PROSITE" id="PS50011">
    <property type="entry name" value="PROTEIN_KINASE_DOM"/>
    <property type="match status" value="1"/>
</dbReference>
<comment type="caution">
    <text evidence="5">The sequence shown here is derived from an EMBL/GenBank/DDBJ whole genome shotgun (WGS) entry which is preliminary data.</text>
</comment>
<feature type="binding site" evidence="3">
    <location>
        <position position="45"/>
    </location>
    <ligand>
        <name>ATP</name>
        <dbReference type="ChEBI" id="CHEBI:30616"/>
    </ligand>
</feature>
<dbReference type="GO" id="GO:0005524">
    <property type="term" value="F:ATP binding"/>
    <property type="evidence" value="ECO:0007669"/>
    <property type="project" value="UniProtKB-UniRule"/>
</dbReference>
<dbReference type="InterPro" id="IPR008271">
    <property type="entry name" value="Ser/Thr_kinase_AS"/>
</dbReference>
<dbReference type="EMBL" id="CAJJDN010000083">
    <property type="protein sequence ID" value="CAD8105147.1"/>
    <property type="molecule type" value="Genomic_DNA"/>
</dbReference>
<proteinExistence type="predicted"/>
<dbReference type="InterPro" id="IPR017441">
    <property type="entry name" value="Protein_kinase_ATP_BS"/>
</dbReference>
<name>A0A8S1PP43_9CILI</name>
<dbReference type="InterPro" id="IPR000719">
    <property type="entry name" value="Prot_kinase_dom"/>
</dbReference>
<reference evidence="5" key="1">
    <citation type="submission" date="2021-01" db="EMBL/GenBank/DDBJ databases">
        <authorList>
            <consortium name="Genoscope - CEA"/>
            <person name="William W."/>
        </authorList>
    </citation>
    <scope>NUCLEOTIDE SEQUENCE</scope>
</reference>
<dbReference type="AlphaFoldDB" id="A0A8S1PP43"/>
<evidence type="ECO:0000256" key="1">
    <source>
        <dbReference type="ARBA" id="ARBA00022741"/>
    </source>
</evidence>
<dbReference type="PANTHER" id="PTHR33706">
    <property type="entry name" value="MORN VARIANT REPEAT PROTEIN"/>
    <property type="match status" value="1"/>
</dbReference>
<sequence>MASSQYELISVGNYSIRKGEKIGKGQWGSIFSGEIVQSKKKIAIKQLLELTKQEEIILQKLKGKKFDHIVEVLTYEQKQDGNIYILMEIGKEVNIKEVENKEETFLQMVKGVQQFHKLGFFHRDLKPENFVICEDGWIKLIDFGITKEIKEIIQTKQIDTFHYLAPEVLAFDNYDQFVDLWSLGIIFFEILTRKNFFEDSNTYLEILLKRIEITQLQINTKIKEHNLKNWQVKILEKMIVQRLDKNREINTNIKRIGIDALVEELEKYCPFKWQEQAEDVQISIWNNSSKCFTRGKFQIQYTKDSEIIYSQNGMVIRKDQIVNILVKPEVLKNLEQIKYLQWIGNYDQNKKKVGRWEITWNGENLNNVGGEYLDGRKTGQWKDLTQNYWSQAQVYEIGKYENNIRKGVWEFVYNNYKIGGGQFNNDGNKQGKWIDLFENFFYNAQVTYNGEYNMNNMKVGRWDIMYDKVRDRQYKQIGGGQYDKEGNQKKIGKWVELFEGFQLNAQVTYNGEYNINSMKVGRWDIMYCQIGKQEYQQMQILFVQKTQTYSGGGSYDQEGNQKKIGKWVELFEGFQQLAKVTYDGEYNMNNMKVGKWDIMFEGDWMQILQNLQEYLNIYIYSGGGQYDKEGNQNKIGNWVELFEGFHWKAQVIYNGEYNMNNMKVGRWDIMYCKNATAEYKQMQILQNLQEYLNIYNYSGGGQYDKEGNQKKIGKWVELFEGFQYDAQVTYNGEYNMNNMKVGRWDIMYCKWDEKEFKQMQILFIYKNIQYSSSGGGKYDQEGNQKKIGSWVELDEEFGKWEEQIKGPQYCNQVTHNGEYNMKGQKVGIWVEMDIKHNYKRGEKKYDI</sequence>
<dbReference type="GO" id="GO:0004672">
    <property type="term" value="F:protein kinase activity"/>
    <property type="evidence" value="ECO:0007669"/>
    <property type="project" value="InterPro"/>
</dbReference>
<dbReference type="Proteomes" id="UP000692954">
    <property type="component" value="Unassembled WGS sequence"/>
</dbReference>
<evidence type="ECO:0000256" key="2">
    <source>
        <dbReference type="ARBA" id="ARBA00022840"/>
    </source>
</evidence>
<dbReference type="OrthoDB" id="248923at2759"/>
<dbReference type="Pfam" id="PF00069">
    <property type="entry name" value="Pkinase"/>
    <property type="match status" value="1"/>
</dbReference>
<dbReference type="SMART" id="SM00220">
    <property type="entry name" value="S_TKc"/>
    <property type="match status" value="1"/>
</dbReference>
<evidence type="ECO:0000256" key="3">
    <source>
        <dbReference type="PROSITE-ProRule" id="PRU10141"/>
    </source>
</evidence>
<keyword evidence="6" id="KW-1185">Reference proteome</keyword>